<reference evidence="3 4" key="1">
    <citation type="submission" date="2018-07" db="EMBL/GenBank/DDBJ databases">
        <title>Venubactetium sediminum gen. nov., sp. nov., isolated from a marine solar saltern.</title>
        <authorList>
            <person name="Wang S."/>
        </authorList>
    </citation>
    <scope>NUCLEOTIDE SEQUENCE [LARGE SCALE GENOMIC DNA]</scope>
    <source>
        <strain evidence="3 4">WD2A32</strain>
    </source>
</reference>
<dbReference type="AlphaFoldDB" id="A0A369TFS6"/>
<gene>
    <name evidence="3" type="ORF">DRB17_01940</name>
</gene>
<evidence type="ECO:0000313" key="3">
    <source>
        <dbReference type="EMBL" id="RDD63235.1"/>
    </source>
</evidence>
<sequence>MSPRENEPMRIMRTALAALALSAAAVSAPAAQGFGDQTAQSARLTESDQKIVQRVEDYLSGVDTMHAEFLQTSSNGSTARGELWLDRPGKLRFEYQPPHPALIVSNGSVLVYYDRDLEQTSYVPISETPLWFLVREDIDMSRIEGYEIAGIERKRKSIRLSVAQEGSAAGQPGSLTLVFEDEPLRLKKWRIVDQQGIATEVALLDPRFGIDIDGTKFDFDALNLPDRRRPSNGR</sequence>
<dbReference type="InterPro" id="IPR029046">
    <property type="entry name" value="LolA/LolB/LppX"/>
</dbReference>
<accession>A0A369TFS6</accession>
<proteinExistence type="predicted"/>
<evidence type="ECO:0000256" key="1">
    <source>
        <dbReference type="ARBA" id="ARBA00022729"/>
    </source>
</evidence>
<keyword evidence="4" id="KW-1185">Reference proteome</keyword>
<protein>
    <submittedName>
        <fullName evidence="3">Outer membrane lipoprotein carrier protein LolA</fullName>
    </submittedName>
</protein>
<comment type="caution">
    <text evidence="3">The sequence shown here is derived from an EMBL/GenBank/DDBJ whole genome shotgun (WGS) entry which is preliminary data.</text>
</comment>
<organism evidence="3 4">
    <name type="scientific">Ferruginivarius sediminum</name>
    <dbReference type="NCBI Taxonomy" id="2661937"/>
    <lineage>
        <taxon>Bacteria</taxon>
        <taxon>Pseudomonadati</taxon>
        <taxon>Pseudomonadota</taxon>
        <taxon>Alphaproteobacteria</taxon>
        <taxon>Rhodospirillales</taxon>
        <taxon>Rhodospirillaceae</taxon>
        <taxon>Ferruginivarius</taxon>
    </lineage>
</organism>
<dbReference type="Proteomes" id="UP000253941">
    <property type="component" value="Unassembled WGS sequence"/>
</dbReference>
<dbReference type="InterPro" id="IPR004564">
    <property type="entry name" value="OM_lipoprot_carrier_LolA-like"/>
</dbReference>
<keyword evidence="1 2" id="KW-0732">Signal</keyword>
<dbReference type="CDD" id="cd16325">
    <property type="entry name" value="LolA"/>
    <property type="match status" value="1"/>
</dbReference>
<dbReference type="Pfam" id="PF03548">
    <property type="entry name" value="LolA"/>
    <property type="match status" value="1"/>
</dbReference>
<feature type="signal peptide" evidence="2">
    <location>
        <begin position="1"/>
        <end position="30"/>
    </location>
</feature>
<dbReference type="PANTHER" id="PTHR35869">
    <property type="entry name" value="OUTER-MEMBRANE LIPOPROTEIN CARRIER PROTEIN"/>
    <property type="match status" value="1"/>
</dbReference>
<keyword evidence="3" id="KW-0449">Lipoprotein</keyword>
<evidence type="ECO:0000256" key="2">
    <source>
        <dbReference type="SAM" id="SignalP"/>
    </source>
</evidence>
<evidence type="ECO:0000313" key="4">
    <source>
        <dbReference type="Proteomes" id="UP000253941"/>
    </source>
</evidence>
<dbReference type="EMBL" id="QPMH01000002">
    <property type="protein sequence ID" value="RDD63235.1"/>
    <property type="molecule type" value="Genomic_DNA"/>
</dbReference>
<dbReference type="Gene3D" id="2.50.20.10">
    <property type="entry name" value="Lipoprotein localisation LolA/LolB/LppX"/>
    <property type="match status" value="1"/>
</dbReference>
<feature type="chain" id="PRO_5016801943" evidence="2">
    <location>
        <begin position="31"/>
        <end position="234"/>
    </location>
</feature>
<dbReference type="PANTHER" id="PTHR35869:SF1">
    <property type="entry name" value="OUTER-MEMBRANE LIPOPROTEIN CARRIER PROTEIN"/>
    <property type="match status" value="1"/>
</dbReference>
<dbReference type="SUPFAM" id="SSF89392">
    <property type="entry name" value="Prokaryotic lipoproteins and lipoprotein localization factors"/>
    <property type="match status" value="1"/>
</dbReference>
<name>A0A369TFS6_9PROT</name>